<organism evidence="8 9">
    <name type="scientific">Phytohabitans kaempferiae</name>
    <dbReference type="NCBI Taxonomy" id="1620943"/>
    <lineage>
        <taxon>Bacteria</taxon>
        <taxon>Bacillati</taxon>
        <taxon>Actinomycetota</taxon>
        <taxon>Actinomycetes</taxon>
        <taxon>Micromonosporales</taxon>
        <taxon>Micromonosporaceae</taxon>
    </lineage>
</organism>
<feature type="domain" description="Major facilitator superfamily (MFS) profile" evidence="7">
    <location>
        <begin position="1"/>
        <end position="407"/>
    </location>
</feature>
<feature type="transmembrane region" description="Helical" evidence="6">
    <location>
        <begin position="319"/>
        <end position="340"/>
    </location>
</feature>
<dbReference type="Gene3D" id="1.20.1250.20">
    <property type="entry name" value="MFS general substrate transporter like domains"/>
    <property type="match status" value="2"/>
</dbReference>
<proteinExistence type="predicted"/>
<feature type="transmembrane region" description="Helical" evidence="6">
    <location>
        <begin position="221"/>
        <end position="243"/>
    </location>
</feature>
<keyword evidence="5 6" id="KW-0472">Membrane</keyword>
<evidence type="ECO:0000256" key="5">
    <source>
        <dbReference type="ARBA" id="ARBA00023136"/>
    </source>
</evidence>
<evidence type="ECO:0000256" key="2">
    <source>
        <dbReference type="ARBA" id="ARBA00022448"/>
    </source>
</evidence>
<feature type="transmembrane region" description="Helical" evidence="6">
    <location>
        <begin position="293"/>
        <end position="313"/>
    </location>
</feature>
<dbReference type="InterPro" id="IPR020846">
    <property type="entry name" value="MFS_dom"/>
</dbReference>
<evidence type="ECO:0000256" key="1">
    <source>
        <dbReference type="ARBA" id="ARBA00004651"/>
    </source>
</evidence>
<feature type="transmembrane region" description="Helical" evidence="6">
    <location>
        <begin position="263"/>
        <end position="281"/>
    </location>
</feature>
<sequence>MPLLILGYLVCYIDRSAISVAGLTMNESLGLTATQFGLGIGIFYLTYVALEVPSNVILYKVGARKWLARIMISWGLVTLAMAAIQGPGSLYLTRLLLGAAEAGFAPGILWYLTRWYPIKIRIGALTIFGAGTALAPLVGSPLGGLLLRLDGIFGLEGWRWLFIVEAIPAFIVGILFLSFLPDDPRRAAWLPRANRDWIVDQLSQESSAIEKRYSGRVRGAFTNPVVIILSLVFFLFAANSTGLTMWMPLVIQGTFGEPTTGQVTLLAAIPGLIGVLGMVVVSKSVKRFGHEMLHLSVILSTCGVLVALSVMAGPNPLGFVLLVVGAGAAFSVGPVIWQIAGRYITGVAAAAGFALINSVGGAAGFGIPYLIGAVKDATGSFSIPLYVVAAALFAASLVAQLLRFLPDPAARGVSHPDSAEMVQDRQA</sequence>
<dbReference type="SUPFAM" id="SSF103473">
    <property type="entry name" value="MFS general substrate transporter"/>
    <property type="match status" value="1"/>
</dbReference>
<protein>
    <submittedName>
        <fullName evidence="8">MFS transporter</fullName>
    </submittedName>
</protein>
<keyword evidence="9" id="KW-1185">Reference proteome</keyword>
<feature type="transmembrane region" description="Helical" evidence="6">
    <location>
        <begin position="124"/>
        <end position="146"/>
    </location>
</feature>
<feature type="transmembrane region" description="Helical" evidence="6">
    <location>
        <begin position="158"/>
        <end position="180"/>
    </location>
</feature>
<keyword evidence="4 6" id="KW-1133">Transmembrane helix</keyword>
<keyword evidence="2" id="KW-0813">Transport</keyword>
<dbReference type="CDD" id="cd17319">
    <property type="entry name" value="MFS_ExuT_GudP_like"/>
    <property type="match status" value="1"/>
</dbReference>
<evidence type="ECO:0000313" key="8">
    <source>
        <dbReference type="EMBL" id="MFC0533982.1"/>
    </source>
</evidence>
<keyword evidence="3 6" id="KW-0812">Transmembrane</keyword>
<dbReference type="EMBL" id="JBHLUH010000094">
    <property type="protein sequence ID" value="MFC0533982.1"/>
    <property type="molecule type" value="Genomic_DNA"/>
</dbReference>
<dbReference type="PROSITE" id="PS50850">
    <property type="entry name" value="MFS"/>
    <property type="match status" value="1"/>
</dbReference>
<dbReference type="InterPro" id="IPR011701">
    <property type="entry name" value="MFS"/>
</dbReference>
<feature type="transmembrane region" description="Helical" evidence="6">
    <location>
        <begin position="37"/>
        <end position="59"/>
    </location>
</feature>
<dbReference type="Pfam" id="PF07690">
    <property type="entry name" value="MFS_1"/>
    <property type="match status" value="1"/>
</dbReference>
<feature type="transmembrane region" description="Helical" evidence="6">
    <location>
        <begin position="383"/>
        <end position="402"/>
    </location>
</feature>
<comment type="caution">
    <text evidence="8">The sequence shown here is derived from an EMBL/GenBank/DDBJ whole genome shotgun (WGS) entry which is preliminary data.</text>
</comment>
<dbReference type="PANTHER" id="PTHR43791">
    <property type="entry name" value="PERMEASE-RELATED"/>
    <property type="match status" value="1"/>
</dbReference>
<dbReference type="RefSeq" id="WP_377262270.1">
    <property type="nucleotide sequence ID" value="NZ_JBHLUH010000094.1"/>
</dbReference>
<feature type="transmembrane region" description="Helical" evidence="6">
    <location>
        <begin position="347"/>
        <end position="371"/>
    </location>
</feature>
<evidence type="ECO:0000256" key="4">
    <source>
        <dbReference type="ARBA" id="ARBA00022989"/>
    </source>
</evidence>
<name>A0ABV6MGX4_9ACTN</name>
<dbReference type="PANTHER" id="PTHR43791:SF36">
    <property type="entry name" value="TRANSPORTER, PUTATIVE (AFU_ORTHOLOGUE AFUA_6G08340)-RELATED"/>
    <property type="match status" value="1"/>
</dbReference>
<feature type="transmembrane region" description="Helical" evidence="6">
    <location>
        <begin position="91"/>
        <end position="112"/>
    </location>
</feature>
<evidence type="ECO:0000313" key="9">
    <source>
        <dbReference type="Proteomes" id="UP001589867"/>
    </source>
</evidence>
<comment type="subcellular location">
    <subcellularLocation>
        <location evidence="1">Cell membrane</location>
        <topology evidence="1">Multi-pass membrane protein</topology>
    </subcellularLocation>
</comment>
<accession>A0ABV6MGX4</accession>
<reference evidence="8 9" key="1">
    <citation type="submission" date="2024-09" db="EMBL/GenBank/DDBJ databases">
        <authorList>
            <person name="Sun Q."/>
            <person name="Mori K."/>
        </authorList>
    </citation>
    <scope>NUCLEOTIDE SEQUENCE [LARGE SCALE GENOMIC DNA]</scope>
    <source>
        <strain evidence="8 9">TBRC 3947</strain>
    </source>
</reference>
<feature type="transmembrane region" description="Helical" evidence="6">
    <location>
        <begin position="66"/>
        <end position="85"/>
    </location>
</feature>
<evidence type="ECO:0000256" key="3">
    <source>
        <dbReference type="ARBA" id="ARBA00022692"/>
    </source>
</evidence>
<evidence type="ECO:0000256" key="6">
    <source>
        <dbReference type="SAM" id="Phobius"/>
    </source>
</evidence>
<evidence type="ECO:0000259" key="7">
    <source>
        <dbReference type="PROSITE" id="PS50850"/>
    </source>
</evidence>
<gene>
    <name evidence="8" type="ORF">ACFFIA_40920</name>
</gene>
<dbReference type="InterPro" id="IPR036259">
    <property type="entry name" value="MFS_trans_sf"/>
</dbReference>
<dbReference type="Proteomes" id="UP001589867">
    <property type="component" value="Unassembled WGS sequence"/>
</dbReference>